<evidence type="ECO:0000256" key="7">
    <source>
        <dbReference type="ARBA" id="ARBA00022741"/>
    </source>
</evidence>
<dbReference type="PANTHER" id="PTHR45627:SF26">
    <property type="entry name" value="ADENYLATE CYCLASE TYPE 1"/>
    <property type="match status" value="1"/>
</dbReference>
<evidence type="ECO:0000256" key="1">
    <source>
        <dbReference type="ARBA" id="ARBA00001436"/>
    </source>
</evidence>
<accession>A0A914Z1K6</accession>
<comment type="catalytic activity">
    <reaction evidence="1">
        <text>GTP = 3',5'-cyclic GMP + diphosphate</text>
        <dbReference type="Rhea" id="RHEA:13665"/>
        <dbReference type="ChEBI" id="CHEBI:33019"/>
        <dbReference type="ChEBI" id="CHEBI:37565"/>
        <dbReference type="ChEBI" id="CHEBI:57746"/>
        <dbReference type="EC" id="4.6.1.2"/>
    </reaction>
</comment>
<dbReference type="CDD" id="cd07302">
    <property type="entry name" value="CHD"/>
    <property type="match status" value="1"/>
</dbReference>
<dbReference type="PANTHER" id="PTHR45627">
    <property type="entry name" value="ADENYLATE CYCLASE TYPE 1"/>
    <property type="match status" value="1"/>
</dbReference>
<dbReference type="InterPro" id="IPR001054">
    <property type="entry name" value="A/G_cyclase"/>
</dbReference>
<name>A0A914Z1K6_9BILA</name>
<dbReference type="GO" id="GO:0004383">
    <property type="term" value="F:guanylate cyclase activity"/>
    <property type="evidence" value="ECO:0007669"/>
    <property type="project" value="UniProtKB-EC"/>
</dbReference>
<keyword evidence="9" id="KW-0460">Magnesium</keyword>
<keyword evidence="8" id="KW-0067">ATP-binding</keyword>
<dbReference type="GO" id="GO:0046872">
    <property type="term" value="F:metal ion binding"/>
    <property type="evidence" value="ECO:0007669"/>
    <property type="project" value="UniProtKB-KW"/>
</dbReference>
<keyword evidence="12" id="KW-0456">Lyase</keyword>
<feature type="domain" description="Guanylate cyclase" evidence="14">
    <location>
        <begin position="28"/>
        <end position="153"/>
    </location>
</feature>
<feature type="domain" description="Guanylate cyclase" evidence="14">
    <location>
        <begin position="468"/>
        <end position="582"/>
    </location>
</feature>
<evidence type="ECO:0000256" key="3">
    <source>
        <dbReference type="ARBA" id="ARBA00004141"/>
    </source>
</evidence>
<evidence type="ECO:0000256" key="4">
    <source>
        <dbReference type="ARBA" id="ARBA00012201"/>
    </source>
</evidence>
<keyword evidence="15" id="KW-1185">Reference proteome</keyword>
<evidence type="ECO:0000256" key="13">
    <source>
        <dbReference type="SAM" id="Phobius"/>
    </source>
</evidence>
<keyword evidence="6" id="KW-0479">Metal-binding</keyword>
<keyword evidence="7" id="KW-0547">Nucleotide-binding</keyword>
<reference evidence="16" key="1">
    <citation type="submission" date="2022-11" db="UniProtKB">
        <authorList>
            <consortium name="WormBaseParasite"/>
        </authorList>
    </citation>
    <scope>IDENTIFICATION</scope>
</reference>
<dbReference type="InterPro" id="IPR029787">
    <property type="entry name" value="Nucleotide_cyclase"/>
</dbReference>
<evidence type="ECO:0000313" key="16">
    <source>
        <dbReference type="WBParaSite" id="PSU_v2.g6592.t1"/>
    </source>
</evidence>
<dbReference type="Gene3D" id="3.30.70.1230">
    <property type="entry name" value="Nucleotide cyclase"/>
    <property type="match status" value="2"/>
</dbReference>
<dbReference type="GO" id="GO:0007189">
    <property type="term" value="P:adenylate cyclase-activating G protein-coupled receptor signaling pathway"/>
    <property type="evidence" value="ECO:0007669"/>
    <property type="project" value="TreeGrafter"/>
</dbReference>
<dbReference type="GO" id="GO:0004016">
    <property type="term" value="F:adenylate cyclase activity"/>
    <property type="evidence" value="ECO:0007669"/>
    <property type="project" value="UniProtKB-EC"/>
</dbReference>
<evidence type="ECO:0000256" key="5">
    <source>
        <dbReference type="ARBA" id="ARBA00022692"/>
    </source>
</evidence>
<evidence type="ECO:0000256" key="10">
    <source>
        <dbReference type="ARBA" id="ARBA00022989"/>
    </source>
</evidence>
<organism evidence="15 16">
    <name type="scientific">Panagrolaimus superbus</name>
    <dbReference type="NCBI Taxonomy" id="310955"/>
    <lineage>
        <taxon>Eukaryota</taxon>
        <taxon>Metazoa</taxon>
        <taxon>Ecdysozoa</taxon>
        <taxon>Nematoda</taxon>
        <taxon>Chromadorea</taxon>
        <taxon>Rhabditida</taxon>
        <taxon>Tylenchina</taxon>
        <taxon>Panagrolaimomorpha</taxon>
        <taxon>Panagrolaimoidea</taxon>
        <taxon>Panagrolaimidae</taxon>
        <taxon>Panagrolaimus</taxon>
    </lineage>
</organism>
<dbReference type="GO" id="GO:0005886">
    <property type="term" value="C:plasma membrane"/>
    <property type="evidence" value="ECO:0007669"/>
    <property type="project" value="TreeGrafter"/>
</dbReference>
<evidence type="ECO:0000256" key="6">
    <source>
        <dbReference type="ARBA" id="ARBA00022723"/>
    </source>
</evidence>
<keyword evidence="5 13" id="KW-0812">Transmembrane</keyword>
<dbReference type="GO" id="GO:0006171">
    <property type="term" value="P:cAMP biosynthetic process"/>
    <property type="evidence" value="ECO:0007669"/>
    <property type="project" value="TreeGrafter"/>
</dbReference>
<evidence type="ECO:0000256" key="2">
    <source>
        <dbReference type="ARBA" id="ARBA00001593"/>
    </source>
</evidence>
<keyword evidence="11 13" id="KW-0472">Membrane</keyword>
<evidence type="ECO:0000256" key="8">
    <source>
        <dbReference type="ARBA" id="ARBA00022840"/>
    </source>
</evidence>
<feature type="transmembrane region" description="Helical" evidence="13">
    <location>
        <begin position="299"/>
        <end position="317"/>
    </location>
</feature>
<evidence type="ECO:0000256" key="11">
    <source>
        <dbReference type="ARBA" id="ARBA00023136"/>
    </source>
</evidence>
<sequence length="1030" mass="116062">MDQLLGSALPEHVIAAVRNQLGVNIPKLVIYARIFGLETLLSQLSVQDSARLLNEFSVKIDHLVKRNNLVRIQSDAIIVVSGIPEHNTTHAESACQFAWELMHVLRSFCDATTAELYIKMGIGIGTVSAGIVGANKWHYEVIGEALNIAMKMEQKANPGCIILSNETAEAVKSTFGSERFDESSRRLIPTARVASTIPNTLLFPNHRRFSLSTIPQAINRLLLASTVAPVPGQKNDSMVISMSVGEKTLIQRRRKKKMKYFSDEKIDEPDDSDRIINSWTLQFKDTEIEKNFNMVIDRWFIPALAISIFFLIVYGLYQVLVMPRLIASLALIIITLAAMFIILLMLYVNHFETFCYFITRTFLVLVEWRIEYDLLISLTTFALIIYFQARRNERIIRLDFLSLLRSMEEACQLERYERINEQILINALPHHIAYNFLHRNSAEPYCQLCLSVGVLSIKIGHPSDWKGEAGINRLNQIIYQTDRSLETYLGLEKVRSTNGYYTAAVGVLPEITRNIHDTPFTIGDLLASLTSFAINLKQMIEDEGLEVSMGIDCGSALSVVIGAERPRYEIIGPPCNRSMQLMENASEYASSEKSINDSESALHMLEETTQCTSLPMDQSFSSCPPHDPQHFVPTIPATAITIGVTAHNPLEMFTSMNSSMSSDMYSIDVSVESDSEIEWITPESIIYEKLGSKEGSSAANNDMNLTRFNRRFLPSSRSISYKGDRVKQYSDFSENDRESSFTLSEKVKRKRFKPSLSRNGPRVPTWLNSKSSLNSELSLSLNRDGSVTALEKLNAAARRVDKMLQELAHVDENEYWNGNLKNPFPTNFAGLNTSTRSINLENRRELSSACHTEYDNAESEGACSDPEVVTSSRLEELKHVLRGFSSRGNANEEKRKQTSERFFQRKYNRPYDAGNEADIDSNCSSVASSTILDKLRWKSVHSIGYENEYEFASDIEENIVNINMLPALRCKPKTKSVGDDANFLPMDASDSENENQLTTTQNEVTALTQDIYKNFGEYQLSTFSDMDASG</sequence>
<feature type="transmembrane region" description="Helical" evidence="13">
    <location>
        <begin position="329"/>
        <end position="348"/>
    </location>
</feature>
<dbReference type="SMART" id="SM00044">
    <property type="entry name" value="CYCc"/>
    <property type="match status" value="1"/>
</dbReference>
<comment type="catalytic activity">
    <reaction evidence="2">
        <text>ATP = 3',5'-cyclic AMP + diphosphate</text>
        <dbReference type="Rhea" id="RHEA:15389"/>
        <dbReference type="ChEBI" id="CHEBI:30616"/>
        <dbReference type="ChEBI" id="CHEBI:33019"/>
        <dbReference type="ChEBI" id="CHEBI:58165"/>
        <dbReference type="EC" id="4.6.1.1"/>
    </reaction>
</comment>
<comment type="subcellular location">
    <subcellularLocation>
        <location evidence="3">Membrane</location>
        <topology evidence="3">Multi-pass membrane protein</topology>
    </subcellularLocation>
</comment>
<proteinExistence type="predicted"/>
<keyword evidence="10 13" id="KW-1133">Transmembrane helix</keyword>
<evidence type="ECO:0000256" key="9">
    <source>
        <dbReference type="ARBA" id="ARBA00022842"/>
    </source>
</evidence>
<dbReference type="EC" id="4.6.1.1" evidence="4"/>
<dbReference type="PROSITE" id="PS50125">
    <property type="entry name" value="GUANYLATE_CYCLASE_2"/>
    <property type="match status" value="2"/>
</dbReference>
<dbReference type="Proteomes" id="UP000887577">
    <property type="component" value="Unplaced"/>
</dbReference>
<dbReference type="Pfam" id="PF00211">
    <property type="entry name" value="Guanylate_cyc"/>
    <property type="match status" value="2"/>
</dbReference>
<dbReference type="WBParaSite" id="PSU_v2.g6592.t1">
    <property type="protein sequence ID" value="PSU_v2.g6592.t1"/>
    <property type="gene ID" value="PSU_v2.g6592"/>
</dbReference>
<evidence type="ECO:0000256" key="12">
    <source>
        <dbReference type="ARBA" id="ARBA00023239"/>
    </source>
</evidence>
<dbReference type="GO" id="GO:0005524">
    <property type="term" value="F:ATP binding"/>
    <property type="evidence" value="ECO:0007669"/>
    <property type="project" value="UniProtKB-KW"/>
</dbReference>
<dbReference type="AlphaFoldDB" id="A0A914Z1K6"/>
<protein>
    <recommendedName>
        <fullName evidence="4">adenylate cyclase</fullName>
        <ecNumber evidence="4">4.6.1.1</ecNumber>
    </recommendedName>
</protein>
<evidence type="ECO:0000313" key="15">
    <source>
        <dbReference type="Proteomes" id="UP000887577"/>
    </source>
</evidence>
<dbReference type="SUPFAM" id="SSF55073">
    <property type="entry name" value="Nucleotide cyclase"/>
    <property type="match status" value="2"/>
</dbReference>
<evidence type="ECO:0000259" key="14">
    <source>
        <dbReference type="PROSITE" id="PS50125"/>
    </source>
</evidence>
<dbReference type="GO" id="GO:0035556">
    <property type="term" value="P:intracellular signal transduction"/>
    <property type="evidence" value="ECO:0007669"/>
    <property type="project" value="InterPro"/>
</dbReference>